<dbReference type="AlphaFoldDB" id="A0A6J2YU33"/>
<proteinExistence type="predicted"/>
<evidence type="ECO:0000259" key="1">
    <source>
        <dbReference type="SMART" id="SM01349"/>
    </source>
</evidence>
<dbReference type="Pfam" id="PF12348">
    <property type="entry name" value="CLASP_N"/>
    <property type="match status" value="1"/>
</dbReference>
<dbReference type="InterPro" id="IPR011989">
    <property type="entry name" value="ARM-like"/>
</dbReference>
<name>A0A6J2YU33_SITOR</name>
<dbReference type="OrthoDB" id="63891at2759"/>
<dbReference type="SMART" id="SM01349">
    <property type="entry name" value="TOG"/>
    <property type="match status" value="1"/>
</dbReference>
<dbReference type="GO" id="GO:0005815">
    <property type="term" value="C:microtubule organizing center"/>
    <property type="evidence" value="ECO:0007669"/>
    <property type="project" value="TreeGrafter"/>
</dbReference>
<accession>A0A6J2YU33</accession>
<sequence length="593" mass="67476">MNLALKIMQRSKSNLTRPSGVPYIKQVFNTNPNVPRNIFESTSFVWPSHRNRNCSYRSNSESLRNSSTQTSKTVIALPVSDSPRMSPDSLSPKTEYNPDILCHQPVCASKSTFIEGGDVSFSRKNCVLRYLHNRDDESKEPDSTIELAGDSLTKVYLEKNRLKQFDSGANRLNSTRSRFLQQTSPLRNLTSKFPLELKNQSTSLENTKAIIPILPSMTRFKVKNVKEKPIVPNPVKPVKYFCEKDFSLNLNSNKITPRNKPCSFMSPTFSSEQKNKMRDIKTVTKLISPTRRGRSASPKANLQRAPSVIKKVPYIDKSSSSIFQCARDEPVFTLDLNNLKTARTAISSETILENCSNSDAERDLVQAILKLKDSDWNVALRGLAEIVEISRTRETQFVYPHMTIINQRIIELLKSSRSHVCRTTCQAVGHLFEYVKDTRRPEFDEIVDSLLCRTADSNKFIRHDANLALDCMVTHIPALHAVRAICTKGPDHKNALVRSASARLVVCAVVIAGSTNVLNPNSNDYTRRRVILNMVRFLNDKTMETRKYGERLYKLLATDKMFDLYIRRYLEKDTVQKLKIAFKKYHGKNLTVP</sequence>
<dbReference type="InterPro" id="IPR034085">
    <property type="entry name" value="TOG"/>
</dbReference>
<dbReference type="InParanoid" id="A0A6J2YU33"/>
<feature type="domain" description="TOG" evidence="1">
    <location>
        <begin position="350"/>
        <end position="591"/>
    </location>
</feature>
<keyword evidence="2" id="KW-1185">Reference proteome</keyword>
<dbReference type="RefSeq" id="XP_030767623.1">
    <property type="nucleotide sequence ID" value="XM_030911763.1"/>
</dbReference>
<evidence type="ECO:0000313" key="3">
    <source>
        <dbReference type="RefSeq" id="XP_030767623.1"/>
    </source>
</evidence>
<protein>
    <submittedName>
        <fullName evidence="3">Uncharacterized protein LOC115891312</fullName>
    </submittedName>
</protein>
<dbReference type="Proteomes" id="UP000504635">
    <property type="component" value="Unplaced"/>
</dbReference>
<organism evidence="2 3">
    <name type="scientific">Sitophilus oryzae</name>
    <name type="common">Rice weevil</name>
    <name type="synonym">Curculio oryzae</name>
    <dbReference type="NCBI Taxonomy" id="7048"/>
    <lineage>
        <taxon>Eukaryota</taxon>
        <taxon>Metazoa</taxon>
        <taxon>Ecdysozoa</taxon>
        <taxon>Arthropoda</taxon>
        <taxon>Hexapoda</taxon>
        <taxon>Insecta</taxon>
        <taxon>Pterygota</taxon>
        <taxon>Neoptera</taxon>
        <taxon>Endopterygota</taxon>
        <taxon>Coleoptera</taxon>
        <taxon>Polyphaga</taxon>
        <taxon>Cucujiformia</taxon>
        <taxon>Curculionidae</taxon>
        <taxon>Dryophthorinae</taxon>
        <taxon>Sitophilus</taxon>
    </lineage>
</organism>
<dbReference type="GO" id="GO:0005881">
    <property type="term" value="C:cytoplasmic microtubule"/>
    <property type="evidence" value="ECO:0007669"/>
    <property type="project" value="TreeGrafter"/>
</dbReference>
<dbReference type="GO" id="GO:0005876">
    <property type="term" value="C:spindle microtubule"/>
    <property type="evidence" value="ECO:0007669"/>
    <property type="project" value="TreeGrafter"/>
</dbReference>
<gene>
    <name evidence="3" type="primary">LOC115891312</name>
</gene>
<dbReference type="GO" id="GO:0090307">
    <property type="term" value="P:mitotic spindle assembly"/>
    <property type="evidence" value="ECO:0007669"/>
    <property type="project" value="TreeGrafter"/>
</dbReference>
<dbReference type="GO" id="GO:0040001">
    <property type="term" value="P:establishment of mitotic spindle localization"/>
    <property type="evidence" value="ECO:0007669"/>
    <property type="project" value="TreeGrafter"/>
</dbReference>
<dbReference type="GO" id="GO:0072686">
    <property type="term" value="C:mitotic spindle"/>
    <property type="evidence" value="ECO:0007669"/>
    <property type="project" value="TreeGrafter"/>
</dbReference>
<reference evidence="3" key="1">
    <citation type="submission" date="2025-08" db="UniProtKB">
        <authorList>
            <consortium name="RefSeq"/>
        </authorList>
    </citation>
    <scope>IDENTIFICATION</scope>
    <source>
        <tissue evidence="3">Gonads</tissue>
    </source>
</reference>
<dbReference type="InterPro" id="IPR024395">
    <property type="entry name" value="CLASP_N_dom"/>
</dbReference>
<evidence type="ECO:0000313" key="2">
    <source>
        <dbReference type="Proteomes" id="UP000504635"/>
    </source>
</evidence>
<dbReference type="GO" id="GO:0008017">
    <property type="term" value="F:microtubule binding"/>
    <property type="evidence" value="ECO:0007669"/>
    <property type="project" value="TreeGrafter"/>
</dbReference>
<dbReference type="GO" id="GO:0000776">
    <property type="term" value="C:kinetochore"/>
    <property type="evidence" value="ECO:0007669"/>
    <property type="project" value="TreeGrafter"/>
</dbReference>
<dbReference type="GeneID" id="115891312"/>
<dbReference type="KEGG" id="soy:115891312"/>
<dbReference type="Gene3D" id="1.25.10.10">
    <property type="entry name" value="Leucine-rich Repeat Variant"/>
    <property type="match status" value="1"/>
</dbReference>
<dbReference type="PANTHER" id="PTHR21567:SF88">
    <property type="entry name" value="TOG DOMAIN-CONTAINING PROTEIN"/>
    <property type="match status" value="1"/>
</dbReference>
<dbReference type="SUPFAM" id="SSF48371">
    <property type="entry name" value="ARM repeat"/>
    <property type="match status" value="1"/>
</dbReference>
<dbReference type="PANTHER" id="PTHR21567">
    <property type="entry name" value="CLASP"/>
    <property type="match status" value="1"/>
</dbReference>
<dbReference type="InterPro" id="IPR016024">
    <property type="entry name" value="ARM-type_fold"/>
</dbReference>
<dbReference type="GO" id="GO:0045180">
    <property type="term" value="C:basal cortex"/>
    <property type="evidence" value="ECO:0007669"/>
    <property type="project" value="TreeGrafter"/>
</dbReference>